<dbReference type="GO" id="GO:0043531">
    <property type="term" value="F:ADP binding"/>
    <property type="evidence" value="ECO:0007669"/>
    <property type="project" value="InterPro"/>
</dbReference>
<dbReference type="SUPFAM" id="SSF52540">
    <property type="entry name" value="P-loop containing nucleoside triphosphate hydrolases"/>
    <property type="match status" value="1"/>
</dbReference>
<dbReference type="PRINTS" id="PR00364">
    <property type="entry name" value="DISEASERSIST"/>
</dbReference>
<dbReference type="PANTHER" id="PTHR11017:SF385">
    <property type="entry name" value="DISEASE RESISTANCE PROTEIN (TIR-NBS-LRR CLASS)-RELATED"/>
    <property type="match status" value="1"/>
</dbReference>
<evidence type="ECO:0000256" key="1">
    <source>
        <dbReference type="SAM" id="MobiDB-lite"/>
    </source>
</evidence>
<dbReference type="PROSITE" id="PS50104">
    <property type="entry name" value="TIR"/>
    <property type="match status" value="1"/>
</dbReference>
<accession>A0AA38F0G3</accession>
<dbReference type="InterPro" id="IPR035897">
    <property type="entry name" value="Toll_tir_struct_dom_sf"/>
</dbReference>
<dbReference type="SUPFAM" id="SSF52200">
    <property type="entry name" value="Toll/Interleukin receptor TIR domain"/>
    <property type="match status" value="1"/>
</dbReference>
<evidence type="ECO:0000313" key="4">
    <source>
        <dbReference type="Proteomes" id="UP000824469"/>
    </source>
</evidence>
<dbReference type="AlphaFoldDB" id="A0AA38F0G3"/>
<dbReference type="Gene3D" id="3.80.10.10">
    <property type="entry name" value="Ribonuclease Inhibitor"/>
    <property type="match status" value="1"/>
</dbReference>
<dbReference type="Proteomes" id="UP000824469">
    <property type="component" value="Unassembled WGS sequence"/>
</dbReference>
<comment type="caution">
    <text evidence="3">The sequence shown here is derived from an EMBL/GenBank/DDBJ whole genome shotgun (WGS) entry which is preliminary data.</text>
</comment>
<dbReference type="Gene3D" id="1.10.8.430">
    <property type="entry name" value="Helical domain of apoptotic protease-activating factors"/>
    <property type="match status" value="1"/>
</dbReference>
<dbReference type="SUPFAM" id="SSF52058">
    <property type="entry name" value="L domain-like"/>
    <property type="match status" value="1"/>
</dbReference>
<proteinExistence type="predicted"/>
<dbReference type="Gene3D" id="3.40.50.300">
    <property type="entry name" value="P-loop containing nucleotide triphosphate hydrolases"/>
    <property type="match status" value="1"/>
</dbReference>
<dbReference type="Gene3D" id="3.40.50.10140">
    <property type="entry name" value="Toll/interleukin-1 receptor homology (TIR) domain"/>
    <property type="match status" value="1"/>
</dbReference>
<dbReference type="Pfam" id="PF00931">
    <property type="entry name" value="NB-ARC"/>
    <property type="match status" value="1"/>
</dbReference>
<dbReference type="InterPro" id="IPR032675">
    <property type="entry name" value="LRR_dom_sf"/>
</dbReference>
<dbReference type="InterPro" id="IPR042197">
    <property type="entry name" value="Apaf_helical"/>
</dbReference>
<dbReference type="SMART" id="SM00255">
    <property type="entry name" value="TIR"/>
    <property type="match status" value="1"/>
</dbReference>
<keyword evidence="4" id="KW-1185">Reference proteome</keyword>
<dbReference type="GO" id="GO:0006952">
    <property type="term" value="P:defense response"/>
    <property type="evidence" value="ECO:0007669"/>
    <property type="project" value="InterPro"/>
</dbReference>
<dbReference type="InterPro" id="IPR000157">
    <property type="entry name" value="TIR_dom"/>
</dbReference>
<dbReference type="InterPro" id="IPR044974">
    <property type="entry name" value="Disease_R_plants"/>
</dbReference>
<evidence type="ECO:0000259" key="2">
    <source>
        <dbReference type="PROSITE" id="PS50104"/>
    </source>
</evidence>
<reference evidence="3 4" key="1">
    <citation type="journal article" date="2021" name="Nat. Plants">
        <title>The Taxus genome provides insights into paclitaxel biosynthesis.</title>
        <authorList>
            <person name="Xiong X."/>
            <person name="Gou J."/>
            <person name="Liao Q."/>
            <person name="Li Y."/>
            <person name="Zhou Q."/>
            <person name="Bi G."/>
            <person name="Li C."/>
            <person name="Du R."/>
            <person name="Wang X."/>
            <person name="Sun T."/>
            <person name="Guo L."/>
            <person name="Liang H."/>
            <person name="Lu P."/>
            <person name="Wu Y."/>
            <person name="Zhang Z."/>
            <person name="Ro D.K."/>
            <person name="Shang Y."/>
            <person name="Huang S."/>
            <person name="Yan J."/>
        </authorList>
    </citation>
    <scope>NUCLEOTIDE SEQUENCE [LARGE SCALE GENOMIC DNA]</scope>
    <source>
        <strain evidence="3">Ta-2019</strain>
    </source>
</reference>
<dbReference type="GO" id="GO:0007165">
    <property type="term" value="P:signal transduction"/>
    <property type="evidence" value="ECO:0007669"/>
    <property type="project" value="InterPro"/>
</dbReference>
<dbReference type="Pfam" id="PF01582">
    <property type="entry name" value="TIR"/>
    <property type="match status" value="1"/>
</dbReference>
<sequence>MASCSSSHQQNQEHQAFPGIEHCSKRRKVDESSRLYDVFINHRGPDVKDTLATQLYNSLQQLGVRAFLDSEEKRHGDSFPSTIETAIRSASVQIAIVSKRYAESSWCLDELGLMLQSQSKIIPVFYGVEPWELRHIEIGGKGVYANAFTKYREKGRYLNKLGIWKEALHSASLITGFQLKNSVCASSVNSLDFNSSEEFINMVLAVQKEVKRKQPLFVARYPVALKKLVEDFERRCVDGVVQDFERRCHVKEKHHSKIIGIYGMGGAGKTTLAKELFNRKRSGYIRDSFLFDVREASAKKELPSLQRKLIKDLFDEDPRSFHSIEEGICILRERLAKSEMLSFLIVLDDINDVKQLDALLFMDMQNSYANSLVIITTRDLGVLTGTGIPICYGLEGMNKDDGRELFCWHSLGQSHPASGYENVVDGFLQVCAGLPLSLQVLGRHVYGKPEHYWQLELGKARRSMHRDIKDRLKISVDALDWEEKQIFMDIACFFANKPKSVAIRSWEGSGWSVHLALEMLKDKCLVDEIETCRLDVAEPMWVWDRGTDLGLRMHDHLRDLGREMANESNNPRRLWRSQDLKSLELEGFQSILSQTKGIPSCIHLQNLQCLRINNGHLRRLWESHIQAPSQLKELQISQTSLEEFPDLSRIADTVEMVVLDAEEMSTVSWSVLASLNPVSLILRHSRLRGELASNYRLRTTSFKSSYSPGLIVSTLKIKGEFPLNNFMSNLKILEISTEELSPRISISENHCHNLESLKLHDMKNLTEVDVTRVTNLVVFDI</sequence>
<dbReference type="InterPro" id="IPR027417">
    <property type="entry name" value="P-loop_NTPase"/>
</dbReference>
<dbReference type="EMBL" id="JAHRHJ020003813">
    <property type="protein sequence ID" value="KAH9288789.1"/>
    <property type="molecule type" value="Genomic_DNA"/>
</dbReference>
<feature type="non-terminal residue" evidence="3">
    <location>
        <position position="781"/>
    </location>
</feature>
<feature type="domain" description="TIR" evidence="2">
    <location>
        <begin position="34"/>
        <end position="210"/>
    </location>
</feature>
<evidence type="ECO:0000313" key="3">
    <source>
        <dbReference type="EMBL" id="KAH9288789.1"/>
    </source>
</evidence>
<gene>
    <name evidence="3" type="ORF">KI387_032906</name>
</gene>
<organism evidence="3 4">
    <name type="scientific">Taxus chinensis</name>
    <name type="common">Chinese yew</name>
    <name type="synonym">Taxus wallichiana var. chinensis</name>
    <dbReference type="NCBI Taxonomy" id="29808"/>
    <lineage>
        <taxon>Eukaryota</taxon>
        <taxon>Viridiplantae</taxon>
        <taxon>Streptophyta</taxon>
        <taxon>Embryophyta</taxon>
        <taxon>Tracheophyta</taxon>
        <taxon>Spermatophyta</taxon>
        <taxon>Pinopsida</taxon>
        <taxon>Pinidae</taxon>
        <taxon>Conifers II</taxon>
        <taxon>Cupressales</taxon>
        <taxon>Taxaceae</taxon>
        <taxon>Taxus</taxon>
    </lineage>
</organism>
<feature type="region of interest" description="Disordered" evidence="1">
    <location>
        <begin position="1"/>
        <end position="20"/>
    </location>
</feature>
<name>A0AA38F0G3_TAXCH</name>
<dbReference type="PANTHER" id="PTHR11017">
    <property type="entry name" value="LEUCINE-RICH REPEAT-CONTAINING PROTEIN"/>
    <property type="match status" value="1"/>
</dbReference>
<dbReference type="InterPro" id="IPR002182">
    <property type="entry name" value="NB-ARC"/>
</dbReference>
<protein>
    <recommendedName>
        <fullName evidence="2">TIR domain-containing protein</fullName>
    </recommendedName>
</protein>
<feature type="compositionally biased region" description="Polar residues" evidence="1">
    <location>
        <begin position="1"/>
        <end position="14"/>
    </location>
</feature>